<reference evidence="2" key="1">
    <citation type="thesis" date="2020" institute="ProQuest LLC" country="789 East Eisenhower Parkway, Ann Arbor, MI, USA">
        <title>Comparative Genomics and Chromosome Evolution.</title>
        <authorList>
            <person name="Mudd A.B."/>
        </authorList>
    </citation>
    <scope>NUCLEOTIDE SEQUENCE</scope>
    <source>
        <strain evidence="2">HN-11 Male</strain>
        <tissue evidence="2">Kidney and liver</tissue>
    </source>
</reference>
<evidence type="ECO:0000313" key="2">
    <source>
        <dbReference type="EMBL" id="KAG9465293.1"/>
    </source>
</evidence>
<keyword evidence="3" id="KW-1185">Reference proteome</keyword>
<keyword evidence="1" id="KW-0812">Transmembrane</keyword>
<dbReference type="AlphaFoldDB" id="A0A8J6EAY9"/>
<evidence type="ECO:0000313" key="3">
    <source>
        <dbReference type="Proteomes" id="UP000770717"/>
    </source>
</evidence>
<gene>
    <name evidence="2" type="ORF">GDO78_018546</name>
</gene>
<proteinExistence type="predicted"/>
<accession>A0A8J6EAY9</accession>
<dbReference type="EMBL" id="WNTK01003210">
    <property type="protein sequence ID" value="KAG9465293.1"/>
    <property type="molecule type" value="Genomic_DNA"/>
</dbReference>
<dbReference type="Proteomes" id="UP000770717">
    <property type="component" value="Unassembled WGS sequence"/>
</dbReference>
<name>A0A8J6EAY9_ELECQ</name>
<feature type="transmembrane region" description="Helical" evidence="1">
    <location>
        <begin position="40"/>
        <end position="60"/>
    </location>
</feature>
<protein>
    <submittedName>
        <fullName evidence="2">Uncharacterized protein</fullName>
    </submittedName>
</protein>
<comment type="caution">
    <text evidence="2">The sequence shown here is derived from an EMBL/GenBank/DDBJ whole genome shotgun (WGS) entry which is preliminary data.</text>
</comment>
<sequence>MAMVSHRLLLLPLWQPIRLYFSFTLHISHRLLLLSLDNLFVYTCLSFTIHIVNSTNTKVYRRRRRREKRSLTIVILTTRYLGGF</sequence>
<keyword evidence="1" id="KW-1133">Transmembrane helix</keyword>
<organism evidence="2 3">
    <name type="scientific">Eleutherodactylus coqui</name>
    <name type="common">Puerto Rican coqui</name>
    <dbReference type="NCBI Taxonomy" id="57060"/>
    <lineage>
        <taxon>Eukaryota</taxon>
        <taxon>Metazoa</taxon>
        <taxon>Chordata</taxon>
        <taxon>Craniata</taxon>
        <taxon>Vertebrata</taxon>
        <taxon>Euteleostomi</taxon>
        <taxon>Amphibia</taxon>
        <taxon>Batrachia</taxon>
        <taxon>Anura</taxon>
        <taxon>Neobatrachia</taxon>
        <taxon>Hyloidea</taxon>
        <taxon>Eleutherodactylidae</taxon>
        <taxon>Eleutherodactylinae</taxon>
        <taxon>Eleutherodactylus</taxon>
        <taxon>Eleutherodactylus</taxon>
    </lineage>
</organism>
<evidence type="ECO:0000256" key="1">
    <source>
        <dbReference type="SAM" id="Phobius"/>
    </source>
</evidence>
<keyword evidence="1" id="KW-0472">Membrane</keyword>